<name>E9GMI1_DAPPU</name>
<dbReference type="InParanoid" id="E9GMI1"/>
<dbReference type="EMBL" id="GL732552">
    <property type="protein sequence ID" value="EFX79369.1"/>
    <property type="molecule type" value="Genomic_DNA"/>
</dbReference>
<dbReference type="HOGENOM" id="CLU_1994883_0_0_1"/>
<sequence>MKVMSIRTVTAAYMIHPSTSRKWMVVMVDTSVGVVEHDDSQGEPLKIGRDKWCASTNRPAGTAVIANVRLRKTVVKSSWMRARNRLVETAMMLRRESQYKEDPGVNSIPTIPMLLALRRTVCWST</sequence>
<accession>E9GMI1</accession>
<reference evidence="1 2" key="1">
    <citation type="journal article" date="2011" name="Science">
        <title>The ecoresponsive genome of Daphnia pulex.</title>
        <authorList>
            <person name="Colbourne J.K."/>
            <person name="Pfrender M.E."/>
            <person name="Gilbert D."/>
            <person name="Thomas W.K."/>
            <person name="Tucker A."/>
            <person name="Oakley T.H."/>
            <person name="Tokishita S."/>
            <person name="Aerts A."/>
            <person name="Arnold G.J."/>
            <person name="Basu M.K."/>
            <person name="Bauer D.J."/>
            <person name="Caceres C.E."/>
            <person name="Carmel L."/>
            <person name="Casola C."/>
            <person name="Choi J.H."/>
            <person name="Detter J.C."/>
            <person name="Dong Q."/>
            <person name="Dusheyko S."/>
            <person name="Eads B.D."/>
            <person name="Frohlich T."/>
            <person name="Geiler-Samerotte K.A."/>
            <person name="Gerlach D."/>
            <person name="Hatcher P."/>
            <person name="Jogdeo S."/>
            <person name="Krijgsveld J."/>
            <person name="Kriventseva E.V."/>
            <person name="Kultz D."/>
            <person name="Laforsch C."/>
            <person name="Lindquist E."/>
            <person name="Lopez J."/>
            <person name="Manak J.R."/>
            <person name="Muller J."/>
            <person name="Pangilinan J."/>
            <person name="Patwardhan R.P."/>
            <person name="Pitluck S."/>
            <person name="Pritham E.J."/>
            <person name="Rechtsteiner A."/>
            <person name="Rho M."/>
            <person name="Rogozin I.B."/>
            <person name="Sakarya O."/>
            <person name="Salamov A."/>
            <person name="Schaack S."/>
            <person name="Shapiro H."/>
            <person name="Shiga Y."/>
            <person name="Skalitzky C."/>
            <person name="Smith Z."/>
            <person name="Souvorov A."/>
            <person name="Sung W."/>
            <person name="Tang Z."/>
            <person name="Tsuchiya D."/>
            <person name="Tu H."/>
            <person name="Vos H."/>
            <person name="Wang M."/>
            <person name="Wolf Y.I."/>
            <person name="Yamagata H."/>
            <person name="Yamada T."/>
            <person name="Ye Y."/>
            <person name="Shaw J.R."/>
            <person name="Andrews J."/>
            <person name="Crease T.J."/>
            <person name="Tang H."/>
            <person name="Lucas S.M."/>
            <person name="Robertson H.M."/>
            <person name="Bork P."/>
            <person name="Koonin E.V."/>
            <person name="Zdobnov E.M."/>
            <person name="Grigoriev I.V."/>
            <person name="Lynch M."/>
            <person name="Boore J.L."/>
        </authorList>
    </citation>
    <scope>NUCLEOTIDE SEQUENCE [LARGE SCALE GENOMIC DNA]</scope>
</reference>
<dbReference type="AlphaFoldDB" id="E9GMI1"/>
<keyword evidence="2" id="KW-1185">Reference proteome</keyword>
<proteinExistence type="predicted"/>
<protein>
    <submittedName>
        <fullName evidence="1">Uncharacterized protein</fullName>
    </submittedName>
</protein>
<dbReference type="Proteomes" id="UP000000305">
    <property type="component" value="Unassembled WGS sequence"/>
</dbReference>
<organism evidence="1 2">
    <name type="scientific">Daphnia pulex</name>
    <name type="common">Water flea</name>
    <dbReference type="NCBI Taxonomy" id="6669"/>
    <lineage>
        <taxon>Eukaryota</taxon>
        <taxon>Metazoa</taxon>
        <taxon>Ecdysozoa</taxon>
        <taxon>Arthropoda</taxon>
        <taxon>Crustacea</taxon>
        <taxon>Branchiopoda</taxon>
        <taxon>Diplostraca</taxon>
        <taxon>Cladocera</taxon>
        <taxon>Anomopoda</taxon>
        <taxon>Daphniidae</taxon>
        <taxon>Daphnia</taxon>
    </lineage>
</organism>
<evidence type="ECO:0000313" key="1">
    <source>
        <dbReference type="EMBL" id="EFX79369.1"/>
    </source>
</evidence>
<gene>
    <name evidence="1" type="ORF">DAPPUDRAFT_304840</name>
</gene>
<dbReference type="KEGG" id="dpx:DAPPUDRAFT_304840"/>
<evidence type="ECO:0000313" key="2">
    <source>
        <dbReference type="Proteomes" id="UP000000305"/>
    </source>
</evidence>